<accession>A0AAW0FMP9</accession>
<dbReference type="EMBL" id="JASBNA010000037">
    <property type="protein sequence ID" value="KAK7682121.1"/>
    <property type="molecule type" value="Genomic_DNA"/>
</dbReference>
<keyword evidence="3" id="KW-1185">Reference proteome</keyword>
<reference evidence="2 3" key="1">
    <citation type="submission" date="2022-09" db="EMBL/GenBank/DDBJ databases">
        <authorList>
            <person name="Palmer J.M."/>
        </authorList>
    </citation>
    <scope>NUCLEOTIDE SEQUENCE [LARGE SCALE GENOMIC DNA]</scope>
    <source>
        <strain evidence="2 3">DSM 7382</strain>
    </source>
</reference>
<dbReference type="PANTHER" id="PTHR38248:SF2">
    <property type="entry name" value="FUNK1 11"/>
    <property type="match status" value="1"/>
</dbReference>
<dbReference type="InterPro" id="IPR011009">
    <property type="entry name" value="Kinase-like_dom_sf"/>
</dbReference>
<evidence type="ECO:0000313" key="2">
    <source>
        <dbReference type="EMBL" id="KAK7682121.1"/>
    </source>
</evidence>
<comment type="caution">
    <text evidence="2">The sequence shown here is derived from an EMBL/GenBank/DDBJ whole genome shotgun (WGS) entry which is preliminary data.</text>
</comment>
<dbReference type="SUPFAM" id="SSF56112">
    <property type="entry name" value="Protein kinase-like (PK-like)"/>
    <property type="match status" value="1"/>
</dbReference>
<name>A0AAW0FMP9_9APHY</name>
<proteinExistence type="predicted"/>
<dbReference type="Gene3D" id="1.10.510.10">
    <property type="entry name" value="Transferase(Phosphotransferase) domain 1"/>
    <property type="match status" value="1"/>
</dbReference>
<organism evidence="2 3">
    <name type="scientific">Cerrena zonata</name>
    <dbReference type="NCBI Taxonomy" id="2478898"/>
    <lineage>
        <taxon>Eukaryota</taxon>
        <taxon>Fungi</taxon>
        <taxon>Dikarya</taxon>
        <taxon>Basidiomycota</taxon>
        <taxon>Agaricomycotina</taxon>
        <taxon>Agaricomycetes</taxon>
        <taxon>Polyporales</taxon>
        <taxon>Cerrenaceae</taxon>
        <taxon>Cerrena</taxon>
    </lineage>
</organism>
<dbReference type="InterPro" id="IPR040976">
    <property type="entry name" value="Pkinase_fungal"/>
</dbReference>
<evidence type="ECO:0000313" key="3">
    <source>
        <dbReference type="Proteomes" id="UP001385951"/>
    </source>
</evidence>
<gene>
    <name evidence="2" type="ORF">QCA50_014707</name>
</gene>
<feature type="domain" description="Fungal-type protein kinase" evidence="1">
    <location>
        <begin position="167"/>
        <end position="551"/>
    </location>
</feature>
<protein>
    <recommendedName>
        <fullName evidence="1">Fungal-type protein kinase domain-containing protein</fullName>
    </recommendedName>
</protein>
<dbReference type="Proteomes" id="UP001385951">
    <property type="component" value="Unassembled WGS sequence"/>
</dbReference>
<sequence>MYSREAHPWVAVIEFYNKTLKAQNFQLYLTVDMCNSAIGPMPIDLFMNEFMKTDHSLAMNVPEDFFSNVGILNGPGEFEMYTPLFDILNNGKINGRNICHNLCFVKTTSNRNNKPNVMDISPDVVAYEGSQPPPKLDWSLLDLFFDLKSSLAQDGYHNTFQNSRQHVEHDTNGARKTRGQIYTYAARQMSDQHRLFVFCVGIYGQFVRFFRIDRSSVTVSARANYIANPKVLVEFLLRYGQLTRTQRGYDPTVSPATEFEKKLFISHVTQYLERVRGNENLREHAGAQKLLESKYPIHKVQVNDAKSGTTHFYLIREPTARYSAMSPCTRATRGYIAVYMPTKGDDLINQEAGHLDWLKDFWRTDGLETEATILHKLRDAGVSHLPIVRCAGDVLFDGETQRTVNDTWRTKEEANTWRRPVGGNSRALIHHRVVEELLHPLSSVINARELVRSGRDISEAIIDAYFKAERLHQDVSFGNVMLKEDASNGQRETAILIDWDYSRPLDAIESAGFYNRRTGTWPFMSIALLKNTNKRHHVLDDMESLYWVLLFAAIHHFKHSGDFRPSLFDHYELHTSPEVIGERPFGGSRKIEWLCAPDAGS</sequence>
<evidence type="ECO:0000259" key="1">
    <source>
        <dbReference type="Pfam" id="PF17667"/>
    </source>
</evidence>
<dbReference type="PANTHER" id="PTHR38248">
    <property type="entry name" value="FUNK1 6"/>
    <property type="match status" value="1"/>
</dbReference>
<dbReference type="AlphaFoldDB" id="A0AAW0FMP9"/>
<dbReference type="Pfam" id="PF17667">
    <property type="entry name" value="Pkinase_fungal"/>
    <property type="match status" value="1"/>
</dbReference>